<keyword evidence="2" id="KW-1133">Transmembrane helix</keyword>
<dbReference type="Proteomes" id="UP000236197">
    <property type="component" value="Unassembled WGS sequence"/>
</dbReference>
<evidence type="ECO:0000256" key="1">
    <source>
        <dbReference type="SAM" id="MobiDB-lite"/>
    </source>
</evidence>
<keyword evidence="2" id="KW-0472">Membrane</keyword>
<dbReference type="EMBL" id="PPEK01000001">
    <property type="protein sequence ID" value="PNV68834.1"/>
    <property type="molecule type" value="Genomic_DNA"/>
</dbReference>
<dbReference type="AlphaFoldDB" id="A0A2K2UEW5"/>
<name>A0A2K2UEW5_9ACTN</name>
<sequence>MKSYSFQVEDSRALVAKFKDAGQGPGEGPSESEGGEGDGRFSEGADENAGARGVSPSVARLASTRDDSAVNLAPACALLALLGWSIAIAIRRRLR</sequence>
<feature type="region of interest" description="Disordered" evidence="1">
    <location>
        <begin position="18"/>
        <end position="57"/>
    </location>
</feature>
<evidence type="ECO:0000313" key="4">
    <source>
        <dbReference type="Proteomes" id="UP000236197"/>
    </source>
</evidence>
<keyword evidence="2" id="KW-0812">Transmembrane</keyword>
<organism evidence="3 4">
    <name type="scientific">Enteroscipio rubneri</name>
    <dbReference type="NCBI Taxonomy" id="2070686"/>
    <lineage>
        <taxon>Bacteria</taxon>
        <taxon>Bacillati</taxon>
        <taxon>Actinomycetota</taxon>
        <taxon>Coriobacteriia</taxon>
        <taxon>Eggerthellales</taxon>
        <taxon>Eggerthellaceae</taxon>
        <taxon>Enteroscipio</taxon>
    </lineage>
</organism>
<keyword evidence="4" id="KW-1185">Reference proteome</keyword>
<accession>A0A2K2UEW5</accession>
<protein>
    <submittedName>
        <fullName evidence="3">Uncharacterized protein</fullName>
    </submittedName>
</protein>
<feature type="transmembrane region" description="Helical" evidence="2">
    <location>
        <begin position="72"/>
        <end position="90"/>
    </location>
</feature>
<evidence type="ECO:0000313" key="3">
    <source>
        <dbReference type="EMBL" id="PNV68834.1"/>
    </source>
</evidence>
<gene>
    <name evidence="3" type="ORF">C2L71_02375</name>
</gene>
<comment type="caution">
    <text evidence="3">The sequence shown here is derived from an EMBL/GenBank/DDBJ whole genome shotgun (WGS) entry which is preliminary data.</text>
</comment>
<proteinExistence type="predicted"/>
<reference evidence="4" key="1">
    <citation type="submission" date="2018-01" db="EMBL/GenBank/DDBJ databases">
        <title>Rubneribacter badeniensis gen. nov., sp. nov., and Colonibacter rubneri, gen. nov., sp. nov., WGS of new members of the Eggerthellaceae.</title>
        <authorList>
            <person name="Danylec N."/>
            <person name="Stoll D.A."/>
            <person name="Doetsch A."/>
            <person name="Kulling S.E."/>
            <person name="Huch M."/>
        </authorList>
    </citation>
    <scope>NUCLEOTIDE SEQUENCE [LARGE SCALE GENOMIC DNA]</scope>
    <source>
        <strain evidence="4">ResAG-96</strain>
    </source>
</reference>
<evidence type="ECO:0000256" key="2">
    <source>
        <dbReference type="SAM" id="Phobius"/>
    </source>
</evidence>